<accession>A0A1H9N199</accession>
<organism evidence="1 2">
    <name type="scientific">Rosenbergiella nectarea</name>
    <dbReference type="NCBI Taxonomy" id="988801"/>
    <lineage>
        <taxon>Bacteria</taxon>
        <taxon>Pseudomonadati</taxon>
        <taxon>Pseudomonadota</taxon>
        <taxon>Gammaproteobacteria</taxon>
        <taxon>Enterobacterales</taxon>
        <taxon>Erwiniaceae</taxon>
        <taxon>Rosenbergiella</taxon>
    </lineage>
</organism>
<protein>
    <submittedName>
        <fullName evidence="1">Uncharacterized protein</fullName>
    </submittedName>
</protein>
<proteinExistence type="predicted"/>
<gene>
    <name evidence="1" type="ORF">SAMN05216522_12110</name>
</gene>
<dbReference type="STRING" id="988801.SAMN05216522_12110"/>
<dbReference type="Proteomes" id="UP000242515">
    <property type="component" value="Unassembled WGS sequence"/>
</dbReference>
<dbReference type="EMBL" id="FOGC01000021">
    <property type="protein sequence ID" value="SER29746.1"/>
    <property type="molecule type" value="Genomic_DNA"/>
</dbReference>
<dbReference type="AlphaFoldDB" id="A0A1H9N199"/>
<evidence type="ECO:0000313" key="1">
    <source>
        <dbReference type="EMBL" id="SER29746.1"/>
    </source>
</evidence>
<evidence type="ECO:0000313" key="2">
    <source>
        <dbReference type="Proteomes" id="UP000242515"/>
    </source>
</evidence>
<reference evidence="2" key="1">
    <citation type="submission" date="2016-10" db="EMBL/GenBank/DDBJ databases">
        <authorList>
            <person name="Varghese N."/>
            <person name="Submissions S."/>
        </authorList>
    </citation>
    <scope>NUCLEOTIDE SEQUENCE [LARGE SCALE GENOMIC DNA]</scope>
    <source>
        <strain evidence="2">8N4</strain>
    </source>
</reference>
<sequence>MAKNGGITPYKKPAYLSIIKRLGGCIETSKRITT</sequence>
<name>A0A1H9N199_9GAMM</name>
<keyword evidence="2" id="KW-1185">Reference proteome</keyword>